<keyword evidence="1" id="KW-0238">DNA-binding</keyword>
<feature type="domain" description="Core-binding (CB)" evidence="2">
    <location>
        <begin position="8"/>
        <end position="101"/>
    </location>
</feature>
<reference evidence="3" key="1">
    <citation type="journal article" date="2014" name="Front. Microbiol.">
        <title>High frequency of phylogenetically diverse reductive dehalogenase-homologous genes in deep subseafloor sedimentary metagenomes.</title>
        <authorList>
            <person name="Kawai M."/>
            <person name="Futagami T."/>
            <person name="Toyoda A."/>
            <person name="Takaki Y."/>
            <person name="Nishi S."/>
            <person name="Hori S."/>
            <person name="Arai W."/>
            <person name="Tsubouchi T."/>
            <person name="Morono Y."/>
            <person name="Uchiyama I."/>
            <person name="Ito T."/>
            <person name="Fujiyama A."/>
            <person name="Inagaki F."/>
            <person name="Takami H."/>
        </authorList>
    </citation>
    <scope>NUCLEOTIDE SEQUENCE</scope>
    <source>
        <strain evidence="3">Expedition CK06-06</strain>
    </source>
</reference>
<dbReference type="InterPro" id="IPR044068">
    <property type="entry name" value="CB"/>
</dbReference>
<dbReference type="AlphaFoldDB" id="X1IQW7"/>
<organism evidence="3">
    <name type="scientific">marine sediment metagenome</name>
    <dbReference type="NCBI Taxonomy" id="412755"/>
    <lineage>
        <taxon>unclassified sequences</taxon>
        <taxon>metagenomes</taxon>
        <taxon>ecological metagenomes</taxon>
    </lineage>
</organism>
<accession>X1IQW7</accession>
<dbReference type="GO" id="GO:0003677">
    <property type="term" value="F:DNA binding"/>
    <property type="evidence" value="ECO:0007669"/>
    <property type="project" value="UniProtKB-KW"/>
</dbReference>
<sequence length="134" mass="15607">MKATKEAVMIARYMNAFLYEYVPSQKSSSSHTLKSYNYALTLYVGFLETGKGIHAGNLRRECFSREYIEEWLAWLMEKRGCSPETCNNRLSSLRAFLKYLGIREISFLYISEPQEYHTQGTTVDQESMIFVIQT</sequence>
<comment type="caution">
    <text evidence="3">The sequence shown here is derived from an EMBL/GenBank/DDBJ whole genome shotgun (WGS) entry which is preliminary data.</text>
</comment>
<dbReference type="EMBL" id="BARU01041030">
    <property type="protein sequence ID" value="GAH84092.1"/>
    <property type="molecule type" value="Genomic_DNA"/>
</dbReference>
<gene>
    <name evidence="3" type="ORF">S03H2_63341</name>
</gene>
<proteinExistence type="predicted"/>
<evidence type="ECO:0000259" key="2">
    <source>
        <dbReference type="PROSITE" id="PS51900"/>
    </source>
</evidence>
<dbReference type="GO" id="GO:0015074">
    <property type="term" value="P:DNA integration"/>
    <property type="evidence" value="ECO:0007669"/>
    <property type="project" value="InterPro"/>
</dbReference>
<protein>
    <recommendedName>
        <fullName evidence="2">Core-binding (CB) domain-containing protein</fullName>
    </recommendedName>
</protein>
<dbReference type="Pfam" id="PF02899">
    <property type="entry name" value="Phage_int_SAM_1"/>
    <property type="match status" value="1"/>
</dbReference>
<name>X1IQW7_9ZZZZ</name>
<dbReference type="Gene3D" id="1.10.150.130">
    <property type="match status" value="1"/>
</dbReference>
<dbReference type="PROSITE" id="PS51900">
    <property type="entry name" value="CB"/>
    <property type="match status" value="1"/>
</dbReference>
<dbReference type="InterPro" id="IPR004107">
    <property type="entry name" value="Integrase_SAM-like_N"/>
</dbReference>
<dbReference type="SUPFAM" id="SSF56349">
    <property type="entry name" value="DNA breaking-rejoining enzymes"/>
    <property type="match status" value="1"/>
</dbReference>
<evidence type="ECO:0000256" key="1">
    <source>
        <dbReference type="ARBA" id="ARBA00023125"/>
    </source>
</evidence>
<dbReference type="InterPro" id="IPR011010">
    <property type="entry name" value="DNA_brk_join_enz"/>
</dbReference>
<dbReference type="InterPro" id="IPR010998">
    <property type="entry name" value="Integrase_recombinase_N"/>
</dbReference>
<evidence type="ECO:0000313" key="3">
    <source>
        <dbReference type="EMBL" id="GAH84092.1"/>
    </source>
</evidence>